<accession>A0ABD5P9R5</accession>
<evidence type="ECO:0000259" key="5">
    <source>
        <dbReference type="PROSITE" id="PS50893"/>
    </source>
</evidence>
<proteinExistence type="predicted"/>
<dbReference type="InterPro" id="IPR003593">
    <property type="entry name" value="AAA+_ATPase"/>
</dbReference>
<evidence type="ECO:0000256" key="3">
    <source>
        <dbReference type="ARBA" id="ARBA00022840"/>
    </source>
</evidence>
<evidence type="ECO:0000313" key="7">
    <source>
        <dbReference type="Proteomes" id="UP001595921"/>
    </source>
</evidence>
<dbReference type="InterPro" id="IPR027417">
    <property type="entry name" value="P-loop_NTPase"/>
</dbReference>
<feature type="compositionally biased region" description="Basic and acidic residues" evidence="4">
    <location>
        <begin position="223"/>
        <end position="233"/>
    </location>
</feature>
<evidence type="ECO:0000313" key="6">
    <source>
        <dbReference type="EMBL" id="MFC4357479.1"/>
    </source>
</evidence>
<dbReference type="GO" id="GO:0098796">
    <property type="term" value="C:membrane protein complex"/>
    <property type="evidence" value="ECO:0007669"/>
    <property type="project" value="UniProtKB-ARBA"/>
</dbReference>
<reference evidence="6 7" key="1">
    <citation type="journal article" date="2019" name="Int. J. Syst. Evol. Microbiol.">
        <title>The Global Catalogue of Microorganisms (GCM) 10K type strain sequencing project: providing services to taxonomists for standard genome sequencing and annotation.</title>
        <authorList>
            <consortium name="The Broad Institute Genomics Platform"/>
            <consortium name="The Broad Institute Genome Sequencing Center for Infectious Disease"/>
            <person name="Wu L."/>
            <person name="Ma J."/>
        </authorList>
    </citation>
    <scope>NUCLEOTIDE SEQUENCE [LARGE SCALE GENOMIC DNA]</scope>
    <source>
        <strain evidence="6 7">CGMCC 1.12553</strain>
    </source>
</reference>
<dbReference type="InterPro" id="IPR015854">
    <property type="entry name" value="ABC_transpr_LolD-like"/>
</dbReference>
<dbReference type="PANTHER" id="PTHR24220:SF86">
    <property type="entry name" value="ABC TRANSPORTER ABCH.1"/>
    <property type="match status" value="1"/>
</dbReference>
<feature type="region of interest" description="Disordered" evidence="4">
    <location>
        <begin position="223"/>
        <end position="264"/>
    </location>
</feature>
<protein>
    <submittedName>
        <fullName evidence="6">ABC transporter ATP-binding protein</fullName>
    </submittedName>
</protein>
<keyword evidence="3 6" id="KW-0067">ATP-binding</keyword>
<feature type="domain" description="ABC transporter" evidence="5">
    <location>
        <begin position="2"/>
        <end position="238"/>
    </location>
</feature>
<dbReference type="FunFam" id="3.40.50.300:FF:000032">
    <property type="entry name" value="Export ABC transporter ATP-binding protein"/>
    <property type="match status" value="1"/>
</dbReference>
<dbReference type="GO" id="GO:0022857">
    <property type="term" value="F:transmembrane transporter activity"/>
    <property type="evidence" value="ECO:0007669"/>
    <property type="project" value="UniProtKB-ARBA"/>
</dbReference>
<dbReference type="Gene3D" id="3.40.50.300">
    <property type="entry name" value="P-loop containing nucleotide triphosphate hydrolases"/>
    <property type="match status" value="1"/>
</dbReference>
<dbReference type="InterPro" id="IPR003439">
    <property type="entry name" value="ABC_transporter-like_ATP-bd"/>
</dbReference>
<dbReference type="EMBL" id="JBHSDS010000003">
    <property type="protein sequence ID" value="MFC4357479.1"/>
    <property type="molecule type" value="Genomic_DNA"/>
</dbReference>
<gene>
    <name evidence="6" type="ORF">ACFO0N_05880</name>
</gene>
<dbReference type="Proteomes" id="UP001595921">
    <property type="component" value="Unassembled WGS sequence"/>
</dbReference>
<evidence type="ECO:0000256" key="2">
    <source>
        <dbReference type="ARBA" id="ARBA00022741"/>
    </source>
</evidence>
<dbReference type="RefSeq" id="WP_267623020.1">
    <property type="nucleotide sequence ID" value="NZ_JAODIW010000006.1"/>
</dbReference>
<organism evidence="6 7">
    <name type="scientific">Halobium salinum</name>
    <dbReference type="NCBI Taxonomy" id="1364940"/>
    <lineage>
        <taxon>Archaea</taxon>
        <taxon>Methanobacteriati</taxon>
        <taxon>Methanobacteriota</taxon>
        <taxon>Stenosarchaea group</taxon>
        <taxon>Halobacteria</taxon>
        <taxon>Halobacteriales</taxon>
        <taxon>Haloferacaceae</taxon>
        <taxon>Halobium</taxon>
    </lineage>
</organism>
<evidence type="ECO:0000256" key="1">
    <source>
        <dbReference type="ARBA" id="ARBA00022448"/>
    </source>
</evidence>
<dbReference type="PANTHER" id="PTHR24220">
    <property type="entry name" value="IMPORT ATP-BINDING PROTEIN"/>
    <property type="match status" value="1"/>
</dbReference>
<dbReference type="Pfam" id="PF00005">
    <property type="entry name" value="ABC_tran"/>
    <property type="match status" value="1"/>
</dbReference>
<name>A0ABD5P9R5_9EURY</name>
<sequence length="264" mass="28518">MLEADGVVKRYQTGGETLTALKGIDLAIEPGEFLSVMGPSGSGKSTLLNLLGLLDTPTEGVVTLDGTDVTTFSDRERTDARKRTIGFVFQNFYLISTLTAVENVEVPRLLDRDPETRARARDLLQRVGLGDRLDHRPDQLSGGQKQRVAIARALVNEPRVVLADEPTGNLDRATGRTVLEQFREVCGEGVAVVAVTHDNVVTEYTDRDVTLVDGELFEGPFREVDRKMREGTLERPGGASPAAESASADLGPGQRKGDTDGSDP</sequence>
<dbReference type="InterPro" id="IPR017871">
    <property type="entry name" value="ABC_transporter-like_CS"/>
</dbReference>
<feature type="compositionally biased region" description="Basic and acidic residues" evidence="4">
    <location>
        <begin position="255"/>
        <end position="264"/>
    </location>
</feature>
<evidence type="ECO:0000256" key="4">
    <source>
        <dbReference type="SAM" id="MobiDB-lite"/>
    </source>
</evidence>
<dbReference type="PROSITE" id="PS50893">
    <property type="entry name" value="ABC_TRANSPORTER_2"/>
    <property type="match status" value="1"/>
</dbReference>
<dbReference type="AlphaFoldDB" id="A0ABD5P9R5"/>
<keyword evidence="7" id="KW-1185">Reference proteome</keyword>
<dbReference type="CDD" id="cd03255">
    <property type="entry name" value="ABC_MJ0796_LolCDE_FtsE"/>
    <property type="match status" value="1"/>
</dbReference>
<feature type="compositionally biased region" description="Low complexity" evidence="4">
    <location>
        <begin position="236"/>
        <end position="248"/>
    </location>
</feature>
<dbReference type="InterPro" id="IPR017911">
    <property type="entry name" value="MacB-like_ATP-bd"/>
</dbReference>
<dbReference type="GO" id="GO:0005524">
    <property type="term" value="F:ATP binding"/>
    <property type="evidence" value="ECO:0007669"/>
    <property type="project" value="UniProtKB-KW"/>
</dbReference>
<dbReference type="SUPFAM" id="SSF52540">
    <property type="entry name" value="P-loop containing nucleoside triphosphate hydrolases"/>
    <property type="match status" value="1"/>
</dbReference>
<dbReference type="PROSITE" id="PS00211">
    <property type="entry name" value="ABC_TRANSPORTER_1"/>
    <property type="match status" value="1"/>
</dbReference>
<keyword evidence="1" id="KW-0813">Transport</keyword>
<dbReference type="SMART" id="SM00382">
    <property type="entry name" value="AAA"/>
    <property type="match status" value="1"/>
</dbReference>
<comment type="caution">
    <text evidence="6">The sequence shown here is derived from an EMBL/GenBank/DDBJ whole genome shotgun (WGS) entry which is preliminary data.</text>
</comment>
<keyword evidence="2" id="KW-0547">Nucleotide-binding</keyword>